<feature type="transmembrane region" description="Helical" evidence="1">
    <location>
        <begin position="443"/>
        <end position="461"/>
    </location>
</feature>
<gene>
    <name evidence="2" type="ORF">SAMN04489716_6721</name>
</gene>
<organism evidence="2 3">
    <name type="scientific">Actinoplanes derwentensis</name>
    <dbReference type="NCBI Taxonomy" id="113562"/>
    <lineage>
        <taxon>Bacteria</taxon>
        <taxon>Bacillati</taxon>
        <taxon>Actinomycetota</taxon>
        <taxon>Actinomycetes</taxon>
        <taxon>Micromonosporales</taxon>
        <taxon>Micromonosporaceae</taxon>
        <taxon>Actinoplanes</taxon>
    </lineage>
</organism>
<keyword evidence="1" id="KW-1133">Transmembrane helix</keyword>
<dbReference type="EMBL" id="LT629758">
    <property type="protein sequence ID" value="SDT73605.1"/>
    <property type="molecule type" value="Genomic_DNA"/>
</dbReference>
<accession>A0A1H2CSV7</accession>
<feature type="transmembrane region" description="Helical" evidence="1">
    <location>
        <begin position="214"/>
        <end position="233"/>
    </location>
</feature>
<keyword evidence="3" id="KW-1185">Reference proteome</keyword>
<dbReference type="Proteomes" id="UP000198688">
    <property type="component" value="Chromosome I"/>
</dbReference>
<feature type="transmembrane region" description="Helical" evidence="1">
    <location>
        <begin position="253"/>
        <end position="274"/>
    </location>
</feature>
<proteinExistence type="predicted"/>
<keyword evidence="1" id="KW-0812">Transmembrane</keyword>
<evidence type="ECO:0000313" key="3">
    <source>
        <dbReference type="Proteomes" id="UP000198688"/>
    </source>
</evidence>
<sequence>MFEICVAITFFTVVPFTVTSLAYSSAIKIQRRAGRFSPRTPALVRKFQLANPARLWIHQSSGYLMPRSGRSGPTITILRKNFKLRFPYDAVRWVYEATPTPSADLVYENFGRLAIPSLTGFAYGAGTLSAPIPVLYIINNIVTDQKTSLTGLAGILIPTVISGGLIGMTFLLAISSTILRLPSIYSLRRIAKYGRLLPPDSVITVAARLATIEFLFIFILLGGFSPLLYLSILDPLSKFSGLYGARLHEYDARLVWLSLATLVAVSCSIARWNIHRRSGAPLALKATLIYLHLTEGNTTEEAGFWGPTADPIGKNRAALTQLADRLEVYANWLPQISAREVVSNPMALVTRGATRSIRTFVRGRTSLEIGSSREIDQVLQELAVTFSGPRDITLVGRLADRLEVFNEDGTPSEELATPAPGRFAKALQKSSARLEATERRVQSFSNLLPIAVIGGVVILAIRGDWAKIADLFVGLLG</sequence>
<dbReference type="AlphaFoldDB" id="A0A1H2CSV7"/>
<name>A0A1H2CSV7_9ACTN</name>
<keyword evidence="1" id="KW-0472">Membrane</keyword>
<feature type="transmembrane region" description="Helical" evidence="1">
    <location>
        <begin position="155"/>
        <end position="179"/>
    </location>
</feature>
<protein>
    <submittedName>
        <fullName evidence="2">Uncharacterized protein</fullName>
    </submittedName>
</protein>
<evidence type="ECO:0000313" key="2">
    <source>
        <dbReference type="EMBL" id="SDT73605.1"/>
    </source>
</evidence>
<reference evidence="2 3" key="1">
    <citation type="submission" date="2016-10" db="EMBL/GenBank/DDBJ databases">
        <authorList>
            <person name="de Groot N.N."/>
        </authorList>
    </citation>
    <scope>NUCLEOTIDE SEQUENCE [LARGE SCALE GENOMIC DNA]</scope>
    <source>
        <strain evidence="2 3">DSM 43941</strain>
    </source>
</reference>
<evidence type="ECO:0000256" key="1">
    <source>
        <dbReference type="SAM" id="Phobius"/>
    </source>
</evidence>